<keyword evidence="2" id="KW-0614">Plasmid</keyword>
<dbReference type="EMBL" id="CP000840">
    <property type="protein sequence ID" value="ABW32325.1"/>
    <property type="molecule type" value="Genomic_DNA"/>
</dbReference>
<feature type="domain" description="YHYH" evidence="1">
    <location>
        <begin position="215"/>
        <end position="313"/>
    </location>
</feature>
<evidence type="ECO:0000259" key="1">
    <source>
        <dbReference type="Pfam" id="PF14240"/>
    </source>
</evidence>
<dbReference type="KEGG" id="amr:AM1_C0015"/>
<dbReference type="Proteomes" id="UP000000268">
    <property type="component" value="Plasmid pREB3"/>
</dbReference>
<organism evidence="2 3">
    <name type="scientific">Acaryochloris marina (strain MBIC 11017)</name>
    <dbReference type="NCBI Taxonomy" id="329726"/>
    <lineage>
        <taxon>Bacteria</taxon>
        <taxon>Bacillati</taxon>
        <taxon>Cyanobacteriota</taxon>
        <taxon>Cyanophyceae</taxon>
        <taxon>Acaryochloridales</taxon>
        <taxon>Acaryochloridaceae</taxon>
        <taxon>Acaryochloris</taxon>
    </lineage>
</organism>
<protein>
    <recommendedName>
        <fullName evidence="1">YHYH domain-containing protein</fullName>
    </recommendedName>
</protein>
<dbReference type="InterPro" id="IPR025924">
    <property type="entry name" value="YHYH_dom"/>
</dbReference>
<keyword evidence="3" id="KW-1185">Reference proteome</keyword>
<dbReference type="HOGENOM" id="CLU_675476_0_0_3"/>
<gene>
    <name evidence="2" type="ordered locus">AM1_C0015</name>
</gene>
<evidence type="ECO:0000313" key="3">
    <source>
        <dbReference type="Proteomes" id="UP000000268"/>
    </source>
</evidence>
<geneLocation type="plasmid" evidence="2 3">
    <name>pREB3</name>
</geneLocation>
<accession>A8ZMB4</accession>
<name>A8ZMB4_ACAM1</name>
<sequence length="407" mass="45070">MGLAVIHWITLKPLGWPLNVQLPLLSRLPMKVSLFLGFNHHRLPMKCKTITSWLGVMVVGLIIQACNQHSGGGTVSVDPTLFYEDALVGDIAEELCTLSGGTETICYRITVKSTPVDHQAVPWCPETISDGDKAGGIWPDGGKINNVDGAFIKNLEAFYSDDQWKLYRDDGSVRVTDSKEACVAARPNVDEDYQNFCVQCLLSYLEKGMVNTHIIPIKPVQQTKPRQIARTSGGLALNGVNFDPPAPTNAILSARTLTPFDDCGGHIHLNHGYHYHAHTGCLTEVAQEDTHSLMIGHALEGFSLHARLEEQSAEESSLDECRGHSNETRGYHYHVTDPGSNSFINCFQRSMGARLKEMGKGRPVMPHQQTIEGDRVAPLVRVRENPEDRMMKQSKNLIVHNLIYNLA</sequence>
<proteinExistence type="predicted"/>
<reference evidence="2 3" key="1">
    <citation type="journal article" date="2008" name="Proc. Natl. Acad. Sci. U.S.A.">
        <title>Niche adaptation and genome expansion in the chlorophyll d-producing cyanobacterium Acaryochloris marina.</title>
        <authorList>
            <person name="Swingley W.D."/>
            <person name="Chen M."/>
            <person name="Cheung P.C."/>
            <person name="Conrad A.L."/>
            <person name="Dejesa L.C."/>
            <person name="Hao J."/>
            <person name="Honchak B.M."/>
            <person name="Karbach L.E."/>
            <person name="Kurdoglu A."/>
            <person name="Lahiri S."/>
            <person name="Mastrian S.D."/>
            <person name="Miyashita H."/>
            <person name="Page L."/>
            <person name="Ramakrishna P."/>
            <person name="Satoh S."/>
            <person name="Sattley W.M."/>
            <person name="Shimada Y."/>
            <person name="Taylor H.L."/>
            <person name="Tomo T."/>
            <person name="Tsuchiya T."/>
            <person name="Wang Z.T."/>
            <person name="Raymond J."/>
            <person name="Mimuro M."/>
            <person name="Blankenship R.E."/>
            <person name="Touchman J.W."/>
        </authorList>
    </citation>
    <scope>NUCLEOTIDE SEQUENCE [LARGE SCALE GENOMIC DNA]</scope>
    <source>
        <strain evidence="3">MBIC 11017</strain>
        <plasmid evidence="3">Plasmid pREB3</plasmid>
    </source>
</reference>
<evidence type="ECO:0000313" key="2">
    <source>
        <dbReference type="EMBL" id="ABW32325.1"/>
    </source>
</evidence>
<dbReference type="AlphaFoldDB" id="A8ZMB4"/>
<dbReference type="Pfam" id="PF14240">
    <property type="entry name" value="YHYH"/>
    <property type="match status" value="1"/>
</dbReference>